<proteinExistence type="predicted"/>
<reference evidence="2 3" key="1">
    <citation type="submission" date="2024-11" db="EMBL/GenBank/DDBJ databases">
        <title>A near-complete genome assembly of Cinchona calisaya.</title>
        <authorList>
            <person name="Lian D.C."/>
            <person name="Zhao X.W."/>
            <person name="Wei L."/>
        </authorList>
    </citation>
    <scope>NUCLEOTIDE SEQUENCE [LARGE SCALE GENOMIC DNA]</scope>
    <source>
        <tissue evidence="2">Nenye</tissue>
    </source>
</reference>
<feature type="compositionally biased region" description="Basic and acidic residues" evidence="1">
    <location>
        <begin position="72"/>
        <end position="89"/>
    </location>
</feature>
<dbReference type="InterPro" id="IPR052769">
    <property type="entry name" value="TPR_domain_protein"/>
</dbReference>
<feature type="region of interest" description="Disordered" evidence="1">
    <location>
        <begin position="1"/>
        <end position="101"/>
    </location>
</feature>
<dbReference type="PANTHER" id="PTHR46014">
    <property type="entry name" value="TETRATRICOPEPTIDE REPEAT PROTEIN 1"/>
    <property type="match status" value="1"/>
</dbReference>
<sequence length="167" mass="17863">MAVIEPVQSIGEEDNKYEKILPSTEPPVKGANESAAVATTSSSSNSNTAGYASVGFETASKADLNDDDVEEGKDGNKEDQVGTTERDDNAEQQQVELNQEQINEKALSEANDAKLEGNTLFKDGLCEEALSKYYISLQAVSSIPSSVELCSVCHAKSCCMLFQTGKI</sequence>
<dbReference type="AlphaFoldDB" id="A0ABD3AVJ5"/>
<feature type="compositionally biased region" description="Low complexity" evidence="1">
    <location>
        <begin position="31"/>
        <end position="53"/>
    </location>
</feature>
<organism evidence="2 3">
    <name type="scientific">Cinchona calisaya</name>
    <dbReference type="NCBI Taxonomy" id="153742"/>
    <lineage>
        <taxon>Eukaryota</taxon>
        <taxon>Viridiplantae</taxon>
        <taxon>Streptophyta</taxon>
        <taxon>Embryophyta</taxon>
        <taxon>Tracheophyta</taxon>
        <taxon>Spermatophyta</taxon>
        <taxon>Magnoliopsida</taxon>
        <taxon>eudicotyledons</taxon>
        <taxon>Gunneridae</taxon>
        <taxon>Pentapetalae</taxon>
        <taxon>asterids</taxon>
        <taxon>lamiids</taxon>
        <taxon>Gentianales</taxon>
        <taxon>Rubiaceae</taxon>
        <taxon>Cinchonoideae</taxon>
        <taxon>Cinchoneae</taxon>
        <taxon>Cinchona</taxon>
    </lineage>
</organism>
<protein>
    <submittedName>
        <fullName evidence="2">Uncharacterized protein</fullName>
    </submittedName>
</protein>
<name>A0ABD3AVJ5_9GENT</name>
<evidence type="ECO:0000313" key="3">
    <source>
        <dbReference type="Proteomes" id="UP001630127"/>
    </source>
</evidence>
<keyword evidence="3" id="KW-1185">Reference proteome</keyword>
<dbReference type="PANTHER" id="PTHR46014:SF1">
    <property type="entry name" value="TETRATRICOPEPTIDE REPEAT PROTEIN 1"/>
    <property type="match status" value="1"/>
</dbReference>
<dbReference type="Gene3D" id="1.25.40.10">
    <property type="entry name" value="Tetratricopeptide repeat domain"/>
    <property type="match status" value="1"/>
</dbReference>
<evidence type="ECO:0000313" key="2">
    <source>
        <dbReference type="EMBL" id="KAL3535224.1"/>
    </source>
</evidence>
<feature type="compositionally biased region" description="Polar residues" evidence="1">
    <location>
        <begin position="91"/>
        <end position="101"/>
    </location>
</feature>
<dbReference type="EMBL" id="JBJUIK010000002">
    <property type="protein sequence ID" value="KAL3535224.1"/>
    <property type="molecule type" value="Genomic_DNA"/>
</dbReference>
<dbReference type="InterPro" id="IPR011990">
    <property type="entry name" value="TPR-like_helical_dom_sf"/>
</dbReference>
<dbReference type="Proteomes" id="UP001630127">
    <property type="component" value="Unassembled WGS sequence"/>
</dbReference>
<evidence type="ECO:0000256" key="1">
    <source>
        <dbReference type="SAM" id="MobiDB-lite"/>
    </source>
</evidence>
<comment type="caution">
    <text evidence="2">The sequence shown here is derived from an EMBL/GenBank/DDBJ whole genome shotgun (WGS) entry which is preliminary data.</text>
</comment>
<accession>A0ABD3AVJ5</accession>
<gene>
    <name evidence="2" type="ORF">ACH5RR_003685</name>
</gene>